<evidence type="ECO:0000313" key="3">
    <source>
        <dbReference type="Proteomes" id="UP001167796"/>
    </source>
</evidence>
<dbReference type="EMBL" id="JAUQSX010000002">
    <property type="protein sequence ID" value="MDO7845556.1"/>
    <property type="molecule type" value="Genomic_DNA"/>
</dbReference>
<evidence type="ECO:0000313" key="2">
    <source>
        <dbReference type="EMBL" id="MDO7845556.1"/>
    </source>
</evidence>
<proteinExistence type="predicted"/>
<keyword evidence="1" id="KW-0472">Membrane</keyword>
<name>A0ABT9A9B7_9BACT</name>
<gene>
    <name evidence="2" type="ORF">Q5H92_04250</name>
</gene>
<feature type="transmembrane region" description="Helical" evidence="1">
    <location>
        <begin position="7"/>
        <end position="26"/>
    </location>
</feature>
<reference evidence="2" key="1">
    <citation type="submission" date="2023-07" db="EMBL/GenBank/DDBJ databases">
        <authorList>
            <person name="Kim M.K."/>
        </authorList>
    </citation>
    <scope>NUCLEOTIDE SEQUENCE</scope>
    <source>
        <strain evidence="2">M29</strain>
    </source>
</reference>
<feature type="transmembrane region" description="Helical" evidence="1">
    <location>
        <begin position="67"/>
        <end position="87"/>
    </location>
</feature>
<accession>A0ABT9A9B7</accession>
<protein>
    <recommendedName>
        <fullName evidence="4">DUF4131 domain-containing protein</fullName>
    </recommendedName>
</protein>
<sequence length="218" mass="24316">MKSHRLPYLLGIPFLLLLSGLLYQIAQLPGGLILPGYFLGAMYLAAILTGCLIVTALAKLLFKRTPFLNLFLIVGTAGFIFMHYQLYSPILTVVVPNGYTGQVTLVLSNVEQNILRVDSNGIGYLTKSTFDRTYREPVVVDQSSHRLNTSCVGFNQSNFWAKGSAGSSEQTESISFLSFEIVPKEKHGQKQYYDTDLFSLVDKTKLYVAERGLPVRNY</sequence>
<keyword evidence="1" id="KW-0812">Transmembrane</keyword>
<feature type="transmembrane region" description="Helical" evidence="1">
    <location>
        <begin position="32"/>
        <end position="55"/>
    </location>
</feature>
<organism evidence="2 3">
    <name type="scientific">Hymenobacter mellowenesis</name>
    <dbReference type="NCBI Taxonomy" id="3063995"/>
    <lineage>
        <taxon>Bacteria</taxon>
        <taxon>Pseudomonadati</taxon>
        <taxon>Bacteroidota</taxon>
        <taxon>Cytophagia</taxon>
        <taxon>Cytophagales</taxon>
        <taxon>Hymenobacteraceae</taxon>
        <taxon>Hymenobacter</taxon>
    </lineage>
</organism>
<dbReference type="Proteomes" id="UP001167796">
    <property type="component" value="Unassembled WGS sequence"/>
</dbReference>
<comment type="caution">
    <text evidence="2">The sequence shown here is derived from an EMBL/GenBank/DDBJ whole genome shotgun (WGS) entry which is preliminary data.</text>
</comment>
<keyword evidence="1" id="KW-1133">Transmembrane helix</keyword>
<keyword evidence="3" id="KW-1185">Reference proteome</keyword>
<evidence type="ECO:0008006" key="4">
    <source>
        <dbReference type="Google" id="ProtNLM"/>
    </source>
</evidence>
<dbReference type="RefSeq" id="WP_305010250.1">
    <property type="nucleotide sequence ID" value="NZ_JAUQSX010000002.1"/>
</dbReference>
<evidence type="ECO:0000256" key="1">
    <source>
        <dbReference type="SAM" id="Phobius"/>
    </source>
</evidence>